<evidence type="ECO:0000256" key="2">
    <source>
        <dbReference type="RuleBase" id="RU003690"/>
    </source>
</evidence>
<organism evidence="3 4">
    <name type="scientific">Trifolium medium</name>
    <dbReference type="NCBI Taxonomy" id="97028"/>
    <lineage>
        <taxon>Eukaryota</taxon>
        <taxon>Viridiplantae</taxon>
        <taxon>Streptophyta</taxon>
        <taxon>Embryophyta</taxon>
        <taxon>Tracheophyta</taxon>
        <taxon>Spermatophyta</taxon>
        <taxon>Magnoliopsida</taxon>
        <taxon>eudicotyledons</taxon>
        <taxon>Gunneridae</taxon>
        <taxon>Pentapetalae</taxon>
        <taxon>rosids</taxon>
        <taxon>fabids</taxon>
        <taxon>Fabales</taxon>
        <taxon>Fabaceae</taxon>
        <taxon>Papilionoideae</taxon>
        <taxon>50 kb inversion clade</taxon>
        <taxon>NPAAA clade</taxon>
        <taxon>Hologalegina</taxon>
        <taxon>IRL clade</taxon>
        <taxon>Trifolieae</taxon>
        <taxon>Trifolium</taxon>
    </lineage>
</organism>
<feature type="non-terminal residue" evidence="3">
    <location>
        <position position="162"/>
    </location>
</feature>
<dbReference type="AlphaFoldDB" id="A0A392NZL7"/>
<keyword evidence="4" id="KW-1185">Reference proteome</keyword>
<reference evidence="3 4" key="1">
    <citation type="journal article" date="2018" name="Front. Plant Sci.">
        <title>Red Clover (Trifolium pratense) and Zigzag Clover (T. medium) - A Picture of Genomic Similarities and Differences.</title>
        <authorList>
            <person name="Dluhosova J."/>
            <person name="Istvanek J."/>
            <person name="Nedelnik J."/>
            <person name="Repkova J."/>
        </authorList>
    </citation>
    <scope>NUCLEOTIDE SEQUENCE [LARGE SCALE GENOMIC DNA]</scope>
    <source>
        <strain evidence="4">cv. 10/8</strain>
        <tissue evidence="3">Leaf</tissue>
    </source>
</reference>
<dbReference type="Pfam" id="PF00232">
    <property type="entry name" value="Glyco_hydro_1"/>
    <property type="match status" value="1"/>
</dbReference>
<dbReference type="InterPro" id="IPR017853">
    <property type="entry name" value="GH"/>
</dbReference>
<evidence type="ECO:0000256" key="1">
    <source>
        <dbReference type="ARBA" id="ARBA00010838"/>
    </source>
</evidence>
<dbReference type="SUPFAM" id="SSF51445">
    <property type="entry name" value="(Trans)glycosidases"/>
    <property type="match status" value="1"/>
</dbReference>
<sequence>MVTLVNPGLIISLDQFCIEPYVTLYHWDLPQALEDKYKGWLSTDIIKDFATYAETCFQKFGDRVKHWITFNEPHTFTTQGYDVGLQAPGRCSIILHLFCRAGNSATEPYIVAHNVLLTHAAVADIYRKKYKKIVCENATNSNNSVIRQNTQGGSLGIAFDVI</sequence>
<dbReference type="Gene3D" id="3.20.20.80">
    <property type="entry name" value="Glycosidases"/>
    <property type="match status" value="1"/>
</dbReference>
<dbReference type="PANTHER" id="PTHR10353:SF302">
    <property type="entry name" value="BETA-GLUCOSIDASE 40"/>
    <property type="match status" value="1"/>
</dbReference>
<dbReference type="GO" id="GO:0008422">
    <property type="term" value="F:beta-glucosidase activity"/>
    <property type="evidence" value="ECO:0007669"/>
    <property type="project" value="TreeGrafter"/>
</dbReference>
<dbReference type="EMBL" id="LXQA010055942">
    <property type="protein sequence ID" value="MCI04609.1"/>
    <property type="molecule type" value="Genomic_DNA"/>
</dbReference>
<protein>
    <submittedName>
        <fullName evidence="3">Beta-glucosidase 40-like</fullName>
    </submittedName>
</protein>
<gene>
    <name evidence="3" type="ORF">A2U01_0025656</name>
</gene>
<name>A0A392NZL7_9FABA</name>
<evidence type="ECO:0000313" key="3">
    <source>
        <dbReference type="EMBL" id="MCI04609.1"/>
    </source>
</evidence>
<dbReference type="Proteomes" id="UP000265520">
    <property type="component" value="Unassembled WGS sequence"/>
</dbReference>
<accession>A0A392NZL7</accession>
<comment type="caution">
    <text evidence="3">The sequence shown here is derived from an EMBL/GenBank/DDBJ whole genome shotgun (WGS) entry which is preliminary data.</text>
</comment>
<dbReference type="PANTHER" id="PTHR10353">
    <property type="entry name" value="GLYCOSYL HYDROLASE"/>
    <property type="match status" value="1"/>
</dbReference>
<evidence type="ECO:0000313" key="4">
    <source>
        <dbReference type="Proteomes" id="UP000265520"/>
    </source>
</evidence>
<dbReference type="InterPro" id="IPR001360">
    <property type="entry name" value="Glyco_hydro_1"/>
</dbReference>
<proteinExistence type="inferred from homology"/>
<dbReference type="GO" id="GO:0005975">
    <property type="term" value="P:carbohydrate metabolic process"/>
    <property type="evidence" value="ECO:0007669"/>
    <property type="project" value="InterPro"/>
</dbReference>
<comment type="similarity">
    <text evidence="1 2">Belongs to the glycosyl hydrolase 1 family.</text>
</comment>